<dbReference type="EMBL" id="AJWY01010582">
    <property type="protein sequence ID" value="EKC55141.1"/>
    <property type="molecule type" value="Genomic_DNA"/>
</dbReference>
<name>K1T709_9ZZZZ</name>
<feature type="non-terminal residue" evidence="1">
    <location>
        <position position="1"/>
    </location>
</feature>
<protein>
    <submittedName>
        <fullName evidence="1">Uncharacterized protein</fullName>
    </submittedName>
</protein>
<comment type="caution">
    <text evidence="1">The sequence shown here is derived from an EMBL/GenBank/DDBJ whole genome shotgun (WGS) entry which is preliminary data.</text>
</comment>
<reference evidence="1" key="1">
    <citation type="journal article" date="2013" name="Environ. Microbiol.">
        <title>Microbiota from the distal guts of lean and obese adolescents exhibit partial functional redundancy besides clear differences in community structure.</title>
        <authorList>
            <person name="Ferrer M."/>
            <person name="Ruiz A."/>
            <person name="Lanza F."/>
            <person name="Haange S.B."/>
            <person name="Oberbach A."/>
            <person name="Till H."/>
            <person name="Bargiela R."/>
            <person name="Campoy C."/>
            <person name="Segura M.T."/>
            <person name="Richter M."/>
            <person name="von Bergen M."/>
            <person name="Seifert J."/>
            <person name="Suarez A."/>
        </authorList>
    </citation>
    <scope>NUCLEOTIDE SEQUENCE</scope>
</reference>
<proteinExistence type="predicted"/>
<dbReference type="AlphaFoldDB" id="K1T709"/>
<evidence type="ECO:0000313" key="1">
    <source>
        <dbReference type="EMBL" id="EKC55141.1"/>
    </source>
</evidence>
<gene>
    <name evidence="1" type="ORF">LEA_15508</name>
</gene>
<sequence length="222" mass="24473">GYTLQYISLPPETEFVMLISVSSAAGKATLKKEIIATEPYVDPSAEWITVSSEATFVCGFFFNQSIPSLSNVINITNLKVEKLADRDLFRLTDAFSVSRIPELAASGIYSDLSGSPYYFYMDATDPNNVKVVNEVCQLGIVHNEYGAMSVGNDFNIQGGEEYQHGTYNRAEGTIRIGVLICYADSQQLFVTPFNSTLYLNPETPGNSVSTENFKKDPVAIPW</sequence>
<accession>K1T709</accession>
<organism evidence="1">
    <name type="scientific">human gut metagenome</name>
    <dbReference type="NCBI Taxonomy" id="408170"/>
    <lineage>
        <taxon>unclassified sequences</taxon>
        <taxon>metagenomes</taxon>
        <taxon>organismal metagenomes</taxon>
    </lineage>
</organism>